<dbReference type="PROSITE" id="PS00010">
    <property type="entry name" value="ASX_HYDROXYL"/>
    <property type="match status" value="1"/>
</dbReference>
<feature type="compositionally biased region" description="Polar residues" evidence="6">
    <location>
        <begin position="1112"/>
        <end position="1123"/>
    </location>
</feature>
<feature type="compositionally biased region" description="Low complexity" evidence="6">
    <location>
        <begin position="581"/>
        <end position="603"/>
    </location>
</feature>
<feature type="region of interest" description="Disordered" evidence="6">
    <location>
        <begin position="931"/>
        <end position="950"/>
    </location>
</feature>
<feature type="disulfide bond" evidence="5">
    <location>
        <begin position="4252"/>
        <end position="4261"/>
    </location>
</feature>
<feature type="domain" description="EGF-like" evidence="8">
    <location>
        <begin position="4227"/>
        <end position="4262"/>
    </location>
</feature>
<feature type="domain" description="EGF-like" evidence="8">
    <location>
        <begin position="4180"/>
        <end position="4219"/>
    </location>
</feature>
<evidence type="ECO:0000256" key="1">
    <source>
        <dbReference type="ARBA" id="ARBA00022536"/>
    </source>
</evidence>
<evidence type="ECO:0000256" key="2">
    <source>
        <dbReference type="ARBA" id="ARBA00022729"/>
    </source>
</evidence>
<feature type="compositionally biased region" description="Low complexity" evidence="6">
    <location>
        <begin position="1088"/>
        <end position="1103"/>
    </location>
</feature>
<feature type="compositionally biased region" description="Low complexity" evidence="6">
    <location>
        <begin position="1388"/>
        <end position="1427"/>
    </location>
</feature>
<keyword evidence="2" id="KW-0732">Signal</keyword>
<keyword evidence="7" id="KW-1133">Transmembrane helix</keyword>
<feature type="compositionally biased region" description="Basic and acidic residues" evidence="6">
    <location>
        <begin position="153"/>
        <end position="162"/>
    </location>
</feature>
<feature type="compositionally biased region" description="Low complexity" evidence="6">
    <location>
        <begin position="1434"/>
        <end position="1444"/>
    </location>
</feature>
<evidence type="ECO:0000256" key="5">
    <source>
        <dbReference type="PROSITE-ProRule" id="PRU00076"/>
    </source>
</evidence>
<dbReference type="SMART" id="SM00181">
    <property type="entry name" value="EGF"/>
    <property type="match status" value="2"/>
</dbReference>
<feature type="region of interest" description="Disordered" evidence="6">
    <location>
        <begin position="4449"/>
        <end position="4493"/>
    </location>
</feature>
<dbReference type="CDD" id="cd00054">
    <property type="entry name" value="EGF_CA"/>
    <property type="match status" value="1"/>
</dbReference>
<dbReference type="EMBL" id="CAXKWB010003247">
    <property type="protein sequence ID" value="CAL4068672.1"/>
    <property type="molecule type" value="Genomic_DNA"/>
</dbReference>
<keyword evidence="10" id="KW-1185">Reference proteome</keyword>
<dbReference type="InterPro" id="IPR018097">
    <property type="entry name" value="EGF_Ca-bd_CS"/>
</dbReference>
<feature type="compositionally biased region" description="Basic and acidic residues" evidence="6">
    <location>
        <begin position="4467"/>
        <end position="4477"/>
    </location>
</feature>
<dbReference type="GO" id="GO:0005509">
    <property type="term" value="F:calcium ion binding"/>
    <property type="evidence" value="ECO:0007669"/>
    <property type="project" value="InterPro"/>
</dbReference>
<feature type="region of interest" description="Disordered" evidence="6">
    <location>
        <begin position="3439"/>
        <end position="3458"/>
    </location>
</feature>
<feature type="region of interest" description="Disordered" evidence="6">
    <location>
        <begin position="4328"/>
        <end position="4369"/>
    </location>
</feature>
<feature type="region of interest" description="Disordered" evidence="6">
    <location>
        <begin position="216"/>
        <end position="236"/>
    </location>
</feature>
<feature type="compositionally biased region" description="Low complexity" evidence="6">
    <location>
        <begin position="3444"/>
        <end position="3456"/>
    </location>
</feature>
<sequence>MMGKGFIDGRKMGGVFIEGSEGFDIEGVAPQKKNVGTSMLTITMGHHTAHTRILKPSVLEERPETVTVLSMEEKVTHTNELEYEIDNFIPQARKVSDGHNTIVDVNDLQPSRPFQVNLPTFTEASSGARLEQVIKSQPSSKKHGVQNNNQFKGENRIPRKDSSNQGRAIDAIRAQFNLETGGDDSDLPTVTYVGFADFTTTIADTVIVFTPRSGTPNKAVKPTMSKTKSIQPSKTRTPQFTLNTARKVPELSTSRNIEPELTLGSKSVSKTPSLTLFTLSSKKDNNVETVMVTKTAGTDITPDKNIIRDQHNDLYSSISTRRFNSVDFYPTGLVSSIGGTIIKNDMTTMLTTYVYGTYIDGQYAQIVQSTSSIFYLISKTSAAGIQPTNTFDIDMSPTDLPDITTEDYYYDYIDDPTTENLNYAVKEIYDNAIGTDGRSVNSSPKDQVLVDNKVDKNTFEEFLTPSPAYDSEDLLSETVLTYFTTYFTEGKTSVSTNYKTTSIFQSEIQTEQVPIITKDSTLTTLTTKIVDLTTLTTKIVDGFTFVESKIASPTTIMTSAKPSIAIIDVNRGFENYDEATEATTESFTESMSESMSESSTDSSIQDGFTERPPTNIDSSLNPEEDIHADFYPRTYYTTYTYYTTFYRSGVSNIVSSLETLTNVISDPAQHEDHKSLTPIVPTYPVTYYTTYTYWTTFFKENSTITTSSEKTISSIVTPTAPPTSTQKLQLFTLAPTVSSPSNVAATEPSSSEALTTFYTTYTYYTTTYLGEDTIVNSRFETLTSVVSATPTLSPQATPTPNLFDLFDTTDNPLTTEEAITEEAFDETPALETKPTGLLSTIRGSTVLDGTTTVFSTKVYGSYIDGLYAKIQSTTTQIITPTIVQVSPLATKELNINFNIPIAATPVLDSSLSEFSSDVITDATEALPEIDTTEEVEDVTSPPVKTSSPNRLAFPFRYRSSTRSRGFLPIPPRTQRPLASAVIGLTSENVLNTDEKEDVKPTSTGSPFRFGPISARPSSGGLRFRFQSSRAGEIQSKPSARPGLISSSRFRLESSRNIPFALSSPLSISSSIFPSTVRSIDTTKQLSTKKINSPENSKPSSKPSGLRPFSFRQRPSSGTRSSIPLNFRRDNEQTSDKPTGFPISRFSQIEPKFEKTTTKKPPTTPAPSNPFRIREQQSPADRRRRLFARNRPNLSKLFGSRKPGKTDLDNEASEFVPVYESVPEGFKEVYMGDDAAFDSNRAEFLPDEAASELIEVYLQADGSLIPVYQIENEGIEHVNDEVPRVRVRRQSFGARTRTSRGRGRTTVDASPTNDEPETQFTLEGPKTASRNTLPIRRRPSDNTRSTVPLGNIANRGFRRPSTDNNLRTSNRFSPSAPRVSRPRLPARNTPRAPTRLSSRRPTPARAPSRTPSRTTSRTPSRTPSRTLPRTPPRTPSRSTLPIRTSNRNRNSNPITDFRNRPPVNIVTEPPQIEASSDGTFVIDEFLTVTREVPVKVTLPLVENGRTIEKEVITASLQTEIIPADQITQTQIDGENRLLLSTVESGNTEVITKYFINVVPTTTVAFTTTFVQGRRTSASHIVPSTAYNIVTETSKKGAEVQNFLQLLLQQQQQQQNPLLAALGVNAQPITKEIVHTRSYVTTVTNLVSTSIPIIFRGKTVVTTVVDSMVEVVTATELSTETIITQATASPFGNANPLNQLLPLLLQNQLQQQSPQIRNQRQPSIDATAVEQLLEEKLRQEHKRKNREPVHNFQPVQLSPSVPEPVQSSVVTLYISGSRPGEFFTVLSTVPVDGEGSRIKRGSQRTKTVDQTALPQYIEADGGLYQLPDNYEEGDLDWYIMSAMNEIDTSDVTKVTPSLDSVLVYSKDFENAELGHDNVSPNIAPFLWEGPAEFTPLKRKVRSAQRGRFPSARKVKTGSVQQLFNGPGLSFQSRLISEQIQQLQPPTTYYTTFTYYTTLVDEFGREFVQSSENTVTKLATHGNVPIVDFTKTGAIPLNLQITEVPIQDKFTLEDAIVPGKPRPVPDPTFREPSPPFGPVIPHNVPNPTFTFTSVKPRRIVLTKKRPVSQENLPNLSRTVVTRKRPIGPKLHNDADINEQFKSPQKKENVPAFVTLKDSGFPDSVKEAEKVEAEEATSNGGHRRVTITRRRPVSQTTSAIITDETTTLAGGRRRVVVTRRLPTPQPTVVASPVRPLIGTVNTYYTVYSYLYTMINNGLPFSVSTREVTVSNKVEPTVVSLPPNFMTSKPEDGLYTLEVGDVTATLAERIHESLTTKIFLASATLVNLPDKVTRISLPNTESTVLKSSSLQSSLSADSDDSVTGTPFVTTSNFRATRIRGQTIQQNQEDFSTPTSSVTLTRTRNRGRIQATRPAVPSTSRPSGVRSRGRGSSRFTGIQRPRVTVTRRRPISPTTSEVKVVKATRNPSQNRVTPATREELEETTKSSPVFRTRERGRPASNQNNFFRITTEGTENLNLVTEEQITELKVEEKTTTTSTTTSTTTTPTTTTPKPTRPPRPSVRRDDIPIIRRPFDGRTPTRRPFVTQEDVEDSTSPRTFDGRTPTRRPFITQEDVEDTTSSRPFDGRTPTRRPFVTQEVVEDTTSHAPQLRFTSAPVTDEPSKPLPEEDSLVKPDLNVGEEDYYFYDDYYYDQLFGDTPLDEDLLTSENISATITPTATRDGPNIVKPTRFEITTSSFDIINALKHNRTASGIVPSRTRTGSQHTHTRTPTFELSPTSTLPSNVVYSTYSTTTFLPILGGEHSITLTIMTSTLVTLAEDNLHLITESPELYNPALSTVQSSASVSPFTLSPSVASGIDKTEEIRVITDTLANGEVTVSTISNIQPLSSFDPRAFGFTTPLDASRGENGRAVWPRPMVQGSHNQRLGARFSIGARHNLATKIMSNGVEVIVAGDKTHAPLPPEQTIGNNFDKFKRPITLPPSTLSDQMLLFSSHDSGAHKVTQTAGDPLMQTHTYFTTYTYYNTLLAADRPFVITSKEIKENVITIPLSSSGNFIERTQVKFDTQTYYTTNTFTKLDGDSGKSTTSKEVLTQVVITEAPTVERSTVTPISSVSTLVTKTYFTTFTYYNTVFSGDKAYVNSDTVVSSEVVTETTFVTKTPTLDLSGILKPSPALLPTLQDDEDELVVYATKTYYTTSTYLTTILEGSETITASRIEISSNVVTEPITSALSPAELQRLKSSLLASQSRLQTSSVEPQPQTVSYISLYDNVYKQLRTFFATYTHFTTLANGITKTRMETKTNVLTTTITTNSIPVTLLVKPTGIINTFATSTLNQGGSVQLDPSYLSSLKNSFIAQSTKPKVSEGLQATVLIEGDASDTFVVSDSTGSATLVVRPTESSTKPTSSFISPTFAVIPGPPQTDKPISPSVTSTVFQKETVLVGADGQSTTVAANNTVVVATAPGSDPILLPQVPSTLRPVFAAGVVGAPAPPPAAPAGSPASASASSGTSGGSLIGGAGNSGLNFDLGPMLTAVAGILRGANNLNNLNNIAAKSDTDNRRKINQPLRPNNIITAGREPLLIPVGGVGASLSSSRDHTEGPEHGFIPLRRPENQSRFPDLPRGVPGIKANSAGINIAPSFSLESFGPTFRPPPRTQSGFTAITQHNGELGPTRVSVISGQQTIFFGGVDTAALPPPGLPAPPPPTHAEEIDRGTLILQPSQPVVQDETRPVPVPVRLNEGQSLTIPADQDVDDTLLQFGFSRPSPLRPQPSRVGPQTIVSIEGDNRIVRTQVIHALPVDQYVPDDNILISPVQGDTILLSTVGVGILSGEKSNNAGAYPPQRDDSAYFVTGTETVLIGSGKDRSRTTVVRGSSTIMSGATTIFGSVFTRPANNNEQQEGVTSIVTGPEGIPTRLITRIESVPRTVTATSTSVIFTGGLTSTWTQVLQSTLPMRTLITTIVGASTQVNVVAATQNPLNDQIAYPSDSPFNPDNYPSFPINLQSVNDFNGISSDAEIVLNEAVSEDNEIARVVKNQSPDQEINVGGPVRAPVSQCNPQCSAARHEVCRVVRSQFTCVCRPGYARRLKYDSCKPSLAYNVQLVLDRIENEKLVFDPLLLNSSHPITQDLSDLTVQGIDQALMSSSLAPQYHTASIAKFRDLKDVIMPASVSPPEHGLIAEVKIEMIRENQGTIEEELLDLETVKSAFEASLKSANYSLGGTEVFSSRKVSILAAQDFDECFSKEHNDCSINANCINIKGSYTCSCQEGFKDMDALPGRFCALDNQKCEQCNYHGDCITEPDGNLGCKCQQWYGGEKCQINLRVMLIGLVSVGAVLIVLLMVCLILCCLKSRKNRNKLGQMAGAPTFLRARSAGMSSTLDRRAMIQETSSESSGEHSRFHPSSFMHPQMNKVDNKDRSGRGMRPERPISVSSFAEDRSVTVHTSIPPVLIPRVKGPAPRRPSVVGVHESGKGKVLLGADEKSELGRSNEAALVDLLENGRSSRRGSITAASIHSSGRINRSRSHSREHLADTFQRHQGPPGPGSMRSRSSDRFNISTQDLTSDFGANFSFSYGERTRSEARSYDETTVRPPVRTLGADSLYSSKAFSSQHISDAVQSVAERDGGSTVVYPQTELYRPQRDTDSLSDVSDHHSKAASSRAASRNFFS</sequence>
<feature type="transmembrane region" description="Helical" evidence="7">
    <location>
        <begin position="4267"/>
        <end position="4292"/>
    </location>
</feature>
<proteinExistence type="predicted"/>
<protein>
    <recommendedName>
        <fullName evidence="8">EGF-like domain-containing protein</fullName>
    </recommendedName>
</protein>
<accession>A0AAV2Q1L0</accession>
<keyword evidence="7" id="KW-0472">Membrane</keyword>
<keyword evidence="7" id="KW-0812">Transmembrane</keyword>
<comment type="caution">
    <text evidence="5">Lacks conserved residue(s) required for the propagation of feature annotation.</text>
</comment>
<feature type="region of interest" description="Disordered" evidence="6">
    <location>
        <begin position="580"/>
        <end position="622"/>
    </location>
</feature>
<feature type="compositionally biased region" description="Polar residues" evidence="6">
    <location>
        <begin position="2710"/>
        <end position="2727"/>
    </location>
</feature>
<feature type="compositionally biased region" description="Low complexity" evidence="6">
    <location>
        <begin position="4597"/>
        <end position="4609"/>
    </location>
</feature>
<dbReference type="PROSITE" id="PS01187">
    <property type="entry name" value="EGF_CA"/>
    <property type="match status" value="1"/>
</dbReference>
<dbReference type="PROSITE" id="PS00022">
    <property type="entry name" value="EGF_1"/>
    <property type="match status" value="1"/>
</dbReference>
<feature type="region of interest" description="Disordered" evidence="6">
    <location>
        <begin position="991"/>
        <end position="1021"/>
    </location>
</feature>
<dbReference type="SUPFAM" id="SSF57196">
    <property type="entry name" value="EGF/Laminin"/>
    <property type="match status" value="1"/>
</dbReference>
<feature type="compositionally biased region" description="Basic and acidic residues" evidence="6">
    <location>
        <begin position="4579"/>
        <end position="4595"/>
    </location>
</feature>
<dbReference type="FunFam" id="2.10.25.10:FF:000038">
    <property type="entry name" value="Fibrillin 2"/>
    <property type="match status" value="1"/>
</dbReference>
<feature type="region of interest" description="Disordered" evidence="6">
    <location>
        <begin position="136"/>
        <end position="166"/>
    </location>
</feature>
<feature type="compositionally biased region" description="Basic and acidic residues" evidence="6">
    <location>
        <begin position="4355"/>
        <end position="4369"/>
    </location>
</feature>
<feature type="compositionally biased region" description="Basic and acidic residues" evidence="6">
    <location>
        <begin position="2515"/>
        <end position="2528"/>
    </location>
</feature>
<dbReference type="InterPro" id="IPR049883">
    <property type="entry name" value="NOTCH1_EGF-like"/>
</dbReference>
<feature type="region of interest" description="Disordered" evidence="6">
    <location>
        <begin position="2483"/>
        <end position="2583"/>
    </location>
</feature>
<feature type="region of interest" description="Disordered" evidence="6">
    <location>
        <begin position="2408"/>
        <end position="2442"/>
    </location>
</feature>
<feature type="compositionally biased region" description="Polar residues" evidence="6">
    <location>
        <begin position="136"/>
        <end position="152"/>
    </location>
</feature>
<dbReference type="InterPro" id="IPR000742">
    <property type="entry name" value="EGF"/>
</dbReference>
<evidence type="ECO:0000313" key="9">
    <source>
        <dbReference type="EMBL" id="CAL4068672.1"/>
    </source>
</evidence>
<gene>
    <name evidence="9" type="ORF">MNOR_LOCUS7401</name>
</gene>
<name>A0AAV2Q1L0_MEGNR</name>
<reference evidence="9 10" key="1">
    <citation type="submission" date="2024-05" db="EMBL/GenBank/DDBJ databases">
        <authorList>
            <person name="Wallberg A."/>
        </authorList>
    </citation>
    <scope>NUCLEOTIDE SEQUENCE [LARGE SCALE GENOMIC DNA]</scope>
</reference>
<feature type="compositionally biased region" description="Polar residues" evidence="6">
    <location>
        <begin position="1306"/>
        <end position="1320"/>
    </location>
</feature>
<dbReference type="InterPro" id="IPR031866">
    <property type="entry name" value="DUF4758"/>
</dbReference>
<dbReference type="PROSITE" id="PS50026">
    <property type="entry name" value="EGF_3"/>
    <property type="match status" value="2"/>
</dbReference>
<evidence type="ECO:0000256" key="3">
    <source>
        <dbReference type="ARBA" id="ARBA00022737"/>
    </source>
</evidence>
<keyword evidence="1 5" id="KW-0245">EGF-like domain</keyword>
<dbReference type="SMART" id="SM00179">
    <property type="entry name" value="EGF_CA"/>
    <property type="match status" value="1"/>
</dbReference>
<comment type="caution">
    <text evidence="9">The sequence shown here is derived from an EMBL/GenBank/DDBJ whole genome shotgun (WGS) entry which is preliminary data.</text>
</comment>
<dbReference type="Pfam" id="PF15950">
    <property type="entry name" value="DUF4758"/>
    <property type="match status" value="4"/>
</dbReference>
<feature type="region of interest" description="Disordered" evidence="6">
    <location>
        <begin position="3538"/>
        <end position="3562"/>
    </location>
</feature>
<feature type="region of interest" description="Disordered" evidence="6">
    <location>
        <begin position="2364"/>
        <end position="2389"/>
    </location>
</feature>
<dbReference type="Pfam" id="PF07645">
    <property type="entry name" value="EGF_CA"/>
    <property type="match status" value="1"/>
</dbReference>
<evidence type="ECO:0000256" key="4">
    <source>
        <dbReference type="ARBA" id="ARBA00023157"/>
    </source>
</evidence>
<dbReference type="InterPro" id="IPR001881">
    <property type="entry name" value="EGF-like_Ca-bd_dom"/>
</dbReference>
<evidence type="ECO:0000313" key="10">
    <source>
        <dbReference type="Proteomes" id="UP001497623"/>
    </source>
</evidence>
<feature type="compositionally biased region" description="Low complexity" evidence="6">
    <location>
        <begin position="2370"/>
        <end position="2389"/>
    </location>
</feature>
<feature type="compositionally biased region" description="Polar residues" evidence="6">
    <location>
        <begin position="4449"/>
        <end position="4461"/>
    </location>
</feature>
<dbReference type="PANTHER" id="PTHR39072">
    <property type="entry name" value="RE48511P"/>
    <property type="match status" value="1"/>
</dbReference>
<feature type="compositionally biased region" description="Low complexity" evidence="6">
    <location>
        <begin position="2488"/>
        <end position="2506"/>
    </location>
</feature>
<feature type="region of interest" description="Disordered" evidence="6">
    <location>
        <begin position="1291"/>
        <end position="1462"/>
    </location>
</feature>
<dbReference type="Proteomes" id="UP001497623">
    <property type="component" value="Unassembled WGS sequence"/>
</dbReference>
<feature type="compositionally biased region" description="Polar residues" evidence="6">
    <location>
        <begin position="224"/>
        <end position="236"/>
    </location>
</feature>
<dbReference type="Gene3D" id="2.10.25.10">
    <property type="entry name" value="Laminin"/>
    <property type="match status" value="1"/>
</dbReference>
<organism evidence="9 10">
    <name type="scientific">Meganyctiphanes norvegica</name>
    <name type="common">Northern krill</name>
    <name type="synonym">Thysanopoda norvegica</name>
    <dbReference type="NCBI Taxonomy" id="48144"/>
    <lineage>
        <taxon>Eukaryota</taxon>
        <taxon>Metazoa</taxon>
        <taxon>Ecdysozoa</taxon>
        <taxon>Arthropoda</taxon>
        <taxon>Crustacea</taxon>
        <taxon>Multicrustacea</taxon>
        <taxon>Malacostraca</taxon>
        <taxon>Eumalacostraca</taxon>
        <taxon>Eucarida</taxon>
        <taxon>Euphausiacea</taxon>
        <taxon>Euphausiidae</taxon>
        <taxon>Meganyctiphanes</taxon>
    </lineage>
</organism>
<dbReference type="InterPro" id="IPR000152">
    <property type="entry name" value="EGF-type_Asp/Asn_hydroxyl_site"/>
</dbReference>
<keyword evidence="3" id="KW-0677">Repeat</keyword>
<feature type="region of interest" description="Disordered" evidence="6">
    <location>
        <begin position="1082"/>
        <end position="1208"/>
    </location>
</feature>
<evidence type="ECO:0000259" key="8">
    <source>
        <dbReference type="PROSITE" id="PS50026"/>
    </source>
</evidence>
<dbReference type="PANTHER" id="PTHR39072:SF2">
    <property type="match status" value="1"/>
</dbReference>
<feature type="region of interest" description="Disordered" evidence="6">
    <location>
        <begin position="2706"/>
        <end position="2727"/>
    </location>
</feature>
<evidence type="ECO:0000256" key="6">
    <source>
        <dbReference type="SAM" id="MobiDB-lite"/>
    </source>
</evidence>
<keyword evidence="4 5" id="KW-1015">Disulfide bond</keyword>
<feature type="compositionally biased region" description="Polar residues" evidence="6">
    <location>
        <begin position="1361"/>
        <end position="1372"/>
    </location>
</feature>
<evidence type="ECO:0000256" key="7">
    <source>
        <dbReference type="SAM" id="Phobius"/>
    </source>
</evidence>
<feature type="region of interest" description="Disordered" evidence="6">
    <location>
        <begin position="4571"/>
        <end position="4609"/>
    </location>
</feature>